<keyword evidence="2" id="KW-0012">Acyltransferase</keyword>
<dbReference type="PROSITE" id="PS51186">
    <property type="entry name" value="GNAT"/>
    <property type="match status" value="1"/>
</dbReference>
<keyword evidence="2" id="KW-0808">Transferase</keyword>
<dbReference type="EMBL" id="CP108313">
    <property type="protein sequence ID" value="WTW69590.1"/>
    <property type="molecule type" value="Genomic_DNA"/>
</dbReference>
<dbReference type="Gene3D" id="3.40.630.30">
    <property type="match status" value="1"/>
</dbReference>
<sequence>MPVTDLQRIAAFRLSFARRQAAVVNEVPGGVVVLDAEYAASYEHNQLVIGRSPHPAGLPALAETALGHLRHRQITVLDDSTGTDCAPALTAAGYSHVTELVMTYTGSAAVPDPSAQTVAFDDLRPALGGQLRRWMPEADDAVVSQLADRRTARLRGAEQVRFLAVCDEEGTVGSWADLYCDASEGIAQIEDVVTADTHVRRGYADTLLATALRHASDCGLIFLLADPDDWPHAWYTRRGFKPIGRFHVFTRAGSEG</sequence>
<evidence type="ECO:0000259" key="1">
    <source>
        <dbReference type="PROSITE" id="PS51186"/>
    </source>
</evidence>
<dbReference type="Pfam" id="PF00583">
    <property type="entry name" value="Acetyltransf_1"/>
    <property type="match status" value="1"/>
</dbReference>
<accession>A0AAU2VQ04</accession>
<name>A0AAU2VQ04_9ACTN</name>
<protein>
    <submittedName>
        <fullName evidence="2">GNAT family N-acetyltransferase</fullName>
        <ecNumber evidence="2">2.3.1.-</ecNumber>
    </submittedName>
</protein>
<dbReference type="EC" id="2.3.1.-" evidence="2"/>
<gene>
    <name evidence="2" type="ORF">OG398_15570</name>
</gene>
<feature type="domain" description="N-acetyltransferase" evidence="1">
    <location>
        <begin position="118"/>
        <end position="256"/>
    </location>
</feature>
<proteinExistence type="predicted"/>
<dbReference type="GO" id="GO:0016747">
    <property type="term" value="F:acyltransferase activity, transferring groups other than amino-acyl groups"/>
    <property type="evidence" value="ECO:0007669"/>
    <property type="project" value="InterPro"/>
</dbReference>
<dbReference type="InterPro" id="IPR016181">
    <property type="entry name" value="Acyl_CoA_acyltransferase"/>
</dbReference>
<dbReference type="AlphaFoldDB" id="A0AAU2VQ04"/>
<organism evidence="2">
    <name type="scientific">Streptomyces sp. NBC_00008</name>
    <dbReference type="NCBI Taxonomy" id="2903610"/>
    <lineage>
        <taxon>Bacteria</taxon>
        <taxon>Bacillati</taxon>
        <taxon>Actinomycetota</taxon>
        <taxon>Actinomycetes</taxon>
        <taxon>Kitasatosporales</taxon>
        <taxon>Streptomycetaceae</taxon>
        <taxon>Streptomyces</taxon>
    </lineage>
</organism>
<dbReference type="SUPFAM" id="SSF55729">
    <property type="entry name" value="Acyl-CoA N-acyltransferases (Nat)"/>
    <property type="match status" value="1"/>
</dbReference>
<evidence type="ECO:0000313" key="2">
    <source>
        <dbReference type="EMBL" id="WTW69590.1"/>
    </source>
</evidence>
<dbReference type="InterPro" id="IPR000182">
    <property type="entry name" value="GNAT_dom"/>
</dbReference>
<reference evidence="2" key="1">
    <citation type="submission" date="2022-10" db="EMBL/GenBank/DDBJ databases">
        <title>The complete genomes of actinobacterial strains from the NBC collection.</title>
        <authorList>
            <person name="Joergensen T.S."/>
            <person name="Alvarez Arevalo M."/>
            <person name="Sterndorff E.B."/>
            <person name="Faurdal D."/>
            <person name="Vuksanovic O."/>
            <person name="Mourched A.-S."/>
            <person name="Charusanti P."/>
            <person name="Shaw S."/>
            <person name="Blin K."/>
            <person name="Weber T."/>
        </authorList>
    </citation>
    <scope>NUCLEOTIDE SEQUENCE</scope>
    <source>
        <strain evidence="2">NBC_00008</strain>
    </source>
</reference>